<dbReference type="CDD" id="cd15843">
    <property type="entry name" value="R-SNARE"/>
    <property type="match status" value="1"/>
</dbReference>
<feature type="domain" description="V-SNARE coiled-coil homology" evidence="10">
    <location>
        <begin position="189"/>
        <end position="249"/>
    </location>
</feature>
<gene>
    <name evidence="11" type="ORF">B9J08_002194</name>
    <name evidence="12" type="ORF">CA7LBN_003054</name>
</gene>
<reference evidence="11" key="1">
    <citation type="journal article" date="2017" name="Clin. Infect. Dis.">
        <title>Simultaneous emergence of multidrug-resistant Candida auris on 3 continents confirmed by whole-genome sequencing and epidemiological analyses.</title>
        <authorList>
            <person name="Lockhart S.R."/>
            <person name="Etienne K.A."/>
            <person name="Vallabhaneni S."/>
            <person name="Farooqi J."/>
            <person name="Chowdhary A."/>
            <person name="Govender N.P."/>
            <person name="Colombo A.L."/>
            <person name="Calvo B."/>
            <person name="Cuomo C.A."/>
            <person name="Desjardins C.A."/>
            <person name="Berkow E.L."/>
            <person name="Castanheira M."/>
            <person name="Magobo R.E."/>
            <person name="Jabeen K."/>
            <person name="Asghar R.J."/>
            <person name="Meis J.F."/>
            <person name="Jackson B."/>
            <person name="Chiller T."/>
            <person name="Litvintseva A.P."/>
        </authorList>
    </citation>
    <scope>NUCLEOTIDE SEQUENCE [LARGE SCALE GENOMIC DNA]</scope>
    <source>
        <strain evidence="11">B8441</strain>
    </source>
</reference>
<dbReference type="PANTHER" id="PTHR21136">
    <property type="entry name" value="SNARE PROTEINS"/>
    <property type="match status" value="1"/>
</dbReference>
<evidence type="ECO:0000256" key="3">
    <source>
        <dbReference type="ARBA" id="ARBA00022692"/>
    </source>
</evidence>
<keyword evidence="8" id="KW-0175">Coiled coil</keyword>
<sequence>MSHKDLHKQLIFTTLTLNSSTIYSTENVKLAHSISNLNCSELVSSELGLINSSKTLIGSFPVYTSGAVTKTFLLLYFMKKTLNNPDGSSDLVTVVTLCHHDVNKTLVLSILKKIMDKYFEFRKDAAENADEQAASDHSARSKLGEFKMYMTQIIKFEEMQYDSNQRMYNYGATKSSDEDNDGGVITPNQLLLANEEVGEVRSLMLDNINKIMNRGDKISSLVDQTDRLTSSSSVFQRKAQAIRRKMWFSNAKFIIVCVCMLILVLYFFIGFECGFPFFGHCIRH</sequence>
<dbReference type="VEuPathDB" id="FungiDB:CJJ09_003278"/>
<dbReference type="PROSITE" id="PS50892">
    <property type="entry name" value="V_SNARE"/>
    <property type="match status" value="1"/>
</dbReference>
<proteinExistence type="inferred from homology"/>
<dbReference type="InterPro" id="IPR042855">
    <property type="entry name" value="V_SNARE_CC"/>
</dbReference>
<dbReference type="VEuPathDB" id="FungiDB:QG37_00491"/>
<evidence type="ECO:0000256" key="4">
    <source>
        <dbReference type="ARBA" id="ARBA00022927"/>
    </source>
</evidence>
<reference evidence="11" key="2">
    <citation type="submission" date="2017-11" db="EMBL/GenBank/DDBJ databases">
        <title>Candida auris genome assembly and annotation.</title>
        <authorList>
            <person name="Munoz J.F."/>
            <person name="Gade L.G."/>
            <person name="Chow N.A."/>
            <person name="Litvintseva A.P."/>
            <person name="Loparev V.N."/>
            <person name="Cuomo C.A."/>
        </authorList>
    </citation>
    <scope>NUCLEOTIDE SEQUENCE</scope>
    <source>
        <strain evidence="11">B8441</strain>
    </source>
</reference>
<protein>
    <recommendedName>
        <fullName evidence="10">V-SNARE coiled-coil homology domain-containing protein</fullName>
    </recommendedName>
</protein>
<dbReference type="InterPro" id="IPR001388">
    <property type="entry name" value="Synaptobrevin-like"/>
</dbReference>
<name>A0A2H0ZWP4_CANAR</name>
<keyword evidence="5 9" id="KW-1133">Transmembrane helix</keyword>
<dbReference type="FunFam" id="1.20.5.110:FF:000004">
    <property type="entry name" value="Vesicle-associated membrane protein 7"/>
    <property type="match status" value="1"/>
</dbReference>
<keyword evidence="6 9" id="KW-0472">Membrane</keyword>
<dbReference type="SUPFAM" id="SSF58038">
    <property type="entry name" value="SNARE fusion complex"/>
    <property type="match status" value="1"/>
</dbReference>
<evidence type="ECO:0000256" key="1">
    <source>
        <dbReference type="ARBA" id="ARBA00008025"/>
    </source>
</evidence>
<organism evidence="11">
    <name type="scientific">Candidozyma auris</name>
    <name type="common">Yeast</name>
    <name type="synonym">Candida auris</name>
    <dbReference type="NCBI Taxonomy" id="498019"/>
    <lineage>
        <taxon>Eukaryota</taxon>
        <taxon>Fungi</taxon>
        <taxon>Dikarya</taxon>
        <taxon>Ascomycota</taxon>
        <taxon>Saccharomycotina</taxon>
        <taxon>Pichiomycetes</taxon>
        <taxon>Metschnikowiaceae</taxon>
        <taxon>Candidozyma</taxon>
    </lineage>
</organism>
<dbReference type="VEuPathDB" id="FungiDB:CJI97_001588"/>
<dbReference type="GO" id="GO:0016192">
    <property type="term" value="P:vesicle-mediated transport"/>
    <property type="evidence" value="ECO:0007669"/>
    <property type="project" value="InterPro"/>
</dbReference>
<dbReference type="VEuPathDB" id="FungiDB:B9J08_002194"/>
<dbReference type="OMA" id="IAHVHAN"/>
<dbReference type="GO" id="GO:0005737">
    <property type="term" value="C:cytoplasm"/>
    <property type="evidence" value="ECO:0007669"/>
    <property type="project" value="UniProtKB-ARBA"/>
</dbReference>
<dbReference type="PRINTS" id="PR00219">
    <property type="entry name" value="SYNAPTOBREVN"/>
</dbReference>
<keyword evidence="3 9" id="KW-0812">Transmembrane</keyword>
<evidence type="ECO:0000256" key="8">
    <source>
        <dbReference type="PROSITE-ProRule" id="PRU00290"/>
    </source>
</evidence>
<dbReference type="VEuPathDB" id="FungiDB:CJI96_0002867"/>
<dbReference type="GO" id="GO:0016020">
    <property type="term" value="C:membrane"/>
    <property type="evidence" value="ECO:0007669"/>
    <property type="project" value="InterPro"/>
</dbReference>
<evidence type="ECO:0000256" key="6">
    <source>
        <dbReference type="ARBA" id="ARBA00023136"/>
    </source>
</evidence>
<dbReference type="PANTHER" id="PTHR21136:SF168">
    <property type="entry name" value="VESICLE-ASSOCIATED MEMBRANE PROTEIN 9"/>
    <property type="match status" value="1"/>
</dbReference>
<comment type="subcellular location">
    <subcellularLocation>
        <location evidence="7">Endomembrane system</location>
        <topology evidence="7">Single-pass type IV membrane protein</topology>
    </subcellularLocation>
</comment>
<dbReference type="GO" id="GO:0015031">
    <property type="term" value="P:protein transport"/>
    <property type="evidence" value="ECO:0007669"/>
    <property type="project" value="UniProtKB-KW"/>
</dbReference>
<dbReference type="EMBL" id="PEKT02000005">
    <property type="protein sequence ID" value="PIS55044.1"/>
    <property type="molecule type" value="Genomic_DNA"/>
</dbReference>
<dbReference type="VEuPathDB" id="FungiDB:CJJ07_001354"/>
<dbReference type="AlphaFoldDB" id="A0A2H0ZWP4"/>
<accession>A0A2H0ZWP4</accession>
<evidence type="ECO:0000256" key="9">
    <source>
        <dbReference type="SAM" id="Phobius"/>
    </source>
</evidence>
<reference evidence="12" key="3">
    <citation type="submission" date="2021-06" db="EMBL/GenBank/DDBJ databases">
        <title>Candida auris outbreak in lebanese hospital.</title>
        <authorList>
            <person name="Finianos M."/>
        </authorList>
    </citation>
    <scope>NUCLEOTIDE SEQUENCE</scope>
    <source>
        <strain evidence="12">CA7LBN</strain>
    </source>
</reference>
<evidence type="ECO:0000313" key="11">
    <source>
        <dbReference type="EMBL" id="PIS55044.1"/>
    </source>
</evidence>
<evidence type="ECO:0000256" key="5">
    <source>
        <dbReference type="ARBA" id="ARBA00022989"/>
    </source>
</evidence>
<evidence type="ECO:0000256" key="7">
    <source>
        <dbReference type="ARBA" id="ARBA00046280"/>
    </source>
</evidence>
<dbReference type="STRING" id="498019.A0A2H0ZWP4"/>
<keyword evidence="2" id="KW-0813">Transport</keyword>
<dbReference type="GO" id="GO:0012505">
    <property type="term" value="C:endomembrane system"/>
    <property type="evidence" value="ECO:0007669"/>
    <property type="project" value="UniProtKB-SubCell"/>
</dbReference>
<dbReference type="InterPro" id="IPR051097">
    <property type="entry name" value="Synaptobrevin-like_transport"/>
</dbReference>
<dbReference type="Pfam" id="PF00957">
    <property type="entry name" value="Synaptobrevin"/>
    <property type="match status" value="1"/>
</dbReference>
<dbReference type="Proteomes" id="UP000825438">
    <property type="component" value="Chromosome III"/>
</dbReference>
<dbReference type="EMBL" id="CP076751">
    <property type="protein sequence ID" value="QWW24220.1"/>
    <property type="molecule type" value="Genomic_DNA"/>
</dbReference>
<dbReference type="Gene3D" id="1.20.5.110">
    <property type="match status" value="1"/>
</dbReference>
<evidence type="ECO:0000259" key="10">
    <source>
        <dbReference type="PROSITE" id="PS50892"/>
    </source>
</evidence>
<keyword evidence="4" id="KW-0653">Protein transport</keyword>
<evidence type="ECO:0000313" key="12">
    <source>
        <dbReference type="EMBL" id="QWW24220.1"/>
    </source>
</evidence>
<comment type="similarity">
    <text evidence="1">Belongs to the synaptobrevin family.</text>
</comment>
<evidence type="ECO:0000256" key="2">
    <source>
        <dbReference type="ARBA" id="ARBA00022448"/>
    </source>
</evidence>
<feature type="transmembrane region" description="Helical" evidence="9">
    <location>
        <begin position="247"/>
        <end position="269"/>
    </location>
</feature>